<evidence type="ECO:0000256" key="2">
    <source>
        <dbReference type="ARBA" id="ARBA00004496"/>
    </source>
</evidence>
<feature type="domain" description="IFT121/TULP4 N-terminal" evidence="9">
    <location>
        <begin position="1"/>
        <end position="106"/>
    </location>
</feature>
<dbReference type="GO" id="GO:0061512">
    <property type="term" value="P:protein localization to cilium"/>
    <property type="evidence" value="ECO:0007669"/>
    <property type="project" value="TreeGrafter"/>
</dbReference>
<dbReference type="Gene3D" id="2.130.10.10">
    <property type="entry name" value="YVTN repeat-like/Quinoprotein amine dehydrogenase"/>
    <property type="match status" value="1"/>
</dbReference>
<dbReference type="InterPro" id="IPR001680">
    <property type="entry name" value="WD40_rpt"/>
</dbReference>
<dbReference type="Pfam" id="PF24797">
    <property type="entry name" value="Beta-prop_WDR35_TULP_N"/>
    <property type="match status" value="1"/>
</dbReference>
<dbReference type="PANTHER" id="PTHR12764:SF5">
    <property type="entry name" value="LD29485P"/>
    <property type="match status" value="1"/>
</dbReference>
<dbReference type="GO" id="GO:0005737">
    <property type="term" value="C:cytoplasm"/>
    <property type="evidence" value="ECO:0007669"/>
    <property type="project" value="UniProtKB-SubCell"/>
</dbReference>
<evidence type="ECO:0000256" key="4">
    <source>
        <dbReference type="ARBA" id="ARBA00022574"/>
    </source>
</evidence>
<evidence type="ECO:0000313" key="10">
    <source>
        <dbReference type="EMBL" id="CAG6629914.1"/>
    </source>
</evidence>
<dbReference type="EMBL" id="HBUF01547811">
    <property type="protein sequence ID" value="CAG6757757.1"/>
    <property type="molecule type" value="Transcribed_RNA"/>
</dbReference>
<evidence type="ECO:0000256" key="1">
    <source>
        <dbReference type="ARBA" id="ARBA00004138"/>
    </source>
</evidence>
<dbReference type="EMBL" id="HBUF01547812">
    <property type="protein sequence ID" value="CAG6757759.1"/>
    <property type="molecule type" value="Transcribed_RNA"/>
</dbReference>
<dbReference type="InterPro" id="IPR056159">
    <property type="entry name" value="Beta-prop_IFT121_TULP_N"/>
</dbReference>
<evidence type="ECO:0000256" key="8">
    <source>
        <dbReference type="PROSITE-ProRule" id="PRU00221"/>
    </source>
</evidence>
<comment type="subcellular location">
    <subcellularLocation>
        <location evidence="1">Cell projection</location>
        <location evidence="1">Cilium</location>
    </subcellularLocation>
    <subcellularLocation>
        <location evidence="2">Cytoplasm</location>
    </subcellularLocation>
</comment>
<dbReference type="InterPro" id="IPR036322">
    <property type="entry name" value="WD40_repeat_dom_sf"/>
</dbReference>
<keyword evidence="7" id="KW-0966">Cell projection</keyword>
<dbReference type="AlphaFoldDB" id="A0A8D8VQF6"/>
<keyword evidence="5" id="KW-0677">Repeat</keyword>
<organism evidence="10">
    <name type="scientific">Cacopsylla melanoneura</name>
    <dbReference type="NCBI Taxonomy" id="428564"/>
    <lineage>
        <taxon>Eukaryota</taxon>
        <taxon>Metazoa</taxon>
        <taxon>Ecdysozoa</taxon>
        <taxon>Arthropoda</taxon>
        <taxon>Hexapoda</taxon>
        <taxon>Insecta</taxon>
        <taxon>Pterygota</taxon>
        <taxon>Neoptera</taxon>
        <taxon>Paraneoptera</taxon>
        <taxon>Hemiptera</taxon>
        <taxon>Sternorrhyncha</taxon>
        <taxon>Psylloidea</taxon>
        <taxon>Psyllidae</taxon>
        <taxon>Psyllinae</taxon>
        <taxon>Cacopsylla</taxon>
    </lineage>
</organism>
<feature type="repeat" description="WD" evidence="8">
    <location>
        <begin position="71"/>
        <end position="108"/>
    </location>
</feature>
<evidence type="ECO:0000256" key="3">
    <source>
        <dbReference type="ARBA" id="ARBA00022490"/>
    </source>
</evidence>
<sequence>MFIYLSKKIAIPNNTKVNCLAWHQNQGWIAVGGDDGLLKVLKLDTGKESQSSVGGQSAAPASVNLAMNQTLQGHSGKVQAITWNEQYEKLTSSDESGLIIVWMLYKVR</sequence>
<evidence type="ECO:0000259" key="9">
    <source>
        <dbReference type="Pfam" id="PF24797"/>
    </source>
</evidence>
<evidence type="ECO:0000256" key="6">
    <source>
        <dbReference type="ARBA" id="ARBA00023069"/>
    </source>
</evidence>
<keyword evidence="6" id="KW-0969">Cilium</keyword>
<keyword evidence="4 8" id="KW-0853">WD repeat</keyword>
<evidence type="ECO:0000256" key="5">
    <source>
        <dbReference type="ARBA" id="ARBA00022737"/>
    </source>
</evidence>
<reference evidence="10" key="1">
    <citation type="submission" date="2021-05" db="EMBL/GenBank/DDBJ databases">
        <authorList>
            <person name="Alioto T."/>
            <person name="Alioto T."/>
            <person name="Gomez Garrido J."/>
        </authorList>
    </citation>
    <scope>NUCLEOTIDE SEQUENCE</scope>
</reference>
<dbReference type="EMBL" id="HBUF01389798">
    <property type="protein sequence ID" value="CAG6733425.1"/>
    <property type="molecule type" value="Transcribed_RNA"/>
</dbReference>
<accession>A0A8D8VQF6</accession>
<proteinExistence type="predicted"/>
<protein>
    <submittedName>
        <fullName evidence="10">WD repeat-containing protein 35</fullName>
    </submittedName>
</protein>
<keyword evidence="3" id="KW-0963">Cytoplasm</keyword>
<dbReference type="SMART" id="SM00320">
    <property type="entry name" value="WD40"/>
    <property type="match status" value="2"/>
</dbReference>
<dbReference type="GO" id="GO:0097730">
    <property type="term" value="C:non-motile cilium"/>
    <property type="evidence" value="ECO:0007669"/>
    <property type="project" value="TreeGrafter"/>
</dbReference>
<name>A0A8D8VQF6_9HEMI</name>
<dbReference type="GO" id="GO:0030991">
    <property type="term" value="C:intraciliary transport particle A"/>
    <property type="evidence" value="ECO:0007669"/>
    <property type="project" value="TreeGrafter"/>
</dbReference>
<dbReference type="InterPro" id="IPR015943">
    <property type="entry name" value="WD40/YVTN_repeat-like_dom_sf"/>
</dbReference>
<evidence type="ECO:0000256" key="7">
    <source>
        <dbReference type="ARBA" id="ARBA00023273"/>
    </source>
</evidence>
<dbReference type="PROSITE" id="PS50294">
    <property type="entry name" value="WD_REPEATS_REGION"/>
    <property type="match status" value="1"/>
</dbReference>
<dbReference type="PROSITE" id="PS50082">
    <property type="entry name" value="WD_REPEATS_2"/>
    <property type="match status" value="1"/>
</dbReference>
<dbReference type="GO" id="GO:1905515">
    <property type="term" value="P:non-motile cilium assembly"/>
    <property type="evidence" value="ECO:0007669"/>
    <property type="project" value="TreeGrafter"/>
</dbReference>
<dbReference type="InterPro" id="IPR039857">
    <property type="entry name" value="Ift122/121"/>
</dbReference>
<dbReference type="SUPFAM" id="SSF50978">
    <property type="entry name" value="WD40 repeat-like"/>
    <property type="match status" value="1"/>
</dbReference>
<dbReference type="GO" id="GO:0035721">
    <property type="term" value="P:intraciliary retrograde transport"/>
    <property type="evidence" value="ECO:0007669"/>
    <property type="project" value="TreeGrafter"/>
</dbReference>
<dbReference type="EMBL" id="HBUF01072118">
    <property type="protein sequence ID" value="CAG6629914.1"/>
    <property type="molecule type" value="Transcribed_RNA"/>
</dbReference>
<dbReference type="PANTHER" id="PTHR12764">
    <property type="entry name" value="WD REPEAT DOMAIN-RELATED"/>
    <property type="match status" value="1"/>
</dbReference>